<dbReference type="STRING" id="400772.RR49_01771"/>
<keyword evidence="1" id="KW-1133">Transmembrane helix</keyword>
<dbReference type="Pfam" id="PF07690">
    <property type="entry name" value="MFS_1"/>
    <property type="match status" value="1"/>
</dbReference>
<proteinExistence type="predicted"/>
<organism evidence="2 3">
    <name type="scientific">Microbacterium ginsengisoli</name>
    <dbReference type="NCBI Taxonomy" id="400772"/>
    <lineage>
        <taxon>Bacteria</taxon>
        <taxon>Bacillati</taxon>
        <taxon>Actinomycetota</taxon>
        <taxon>Actinomycetes</taxon>
        <taxon>Micrococcales</taxon>
        <taxon>Microbacteriaceae</taxon>
        <taxon>Microbacterium</taxon>
    </lineage>
</organism>
<evidence type="ECO:0000313" key="3">
    <source>
        <dbReference type="Proteomes" id="UP000033451"/>
    </source>
</evidence>
<dbReference type="PATRIC" id="fig|400772.4.peg.1789"/>
<feature type="transmembrane region" description="Helical" evidence="1">
    <location>
        <begin position="135"/>
        <end position="156"/>
    </location>
</feature>
<comment type="caution">
    <text evidence="2">The sequence shown here is derived from an EMBL/GenBank/DDBJ whole genome shotgun (WGS) entry which is preliminary data.</text>
</comment>
<feature type="transmembrane region" description="Helical" evidence="1">
    <location>
        <begin position="286"/>
        <end position="305"/>
    </location>
</feature>
<feature type="transmembrane region" description="Helical" evidence="1">
    <location>
        <begin position="74"/>
        <end position="93"/>
    </location>
</feature>
<keyword evidence="3" id="KW-1185">Reference proteome</keyword>
<feature type="transmembrane region" description="Helical" evidence="1">
    <location>
        <begin position="311"/>
        <end position="329"/>
    </location>
</feature>
<feature type="transmembrane region" description="Helical" evidence="1">
    <location>
        <begin position="350"/>
        <end position="369"/>
    </location>
</feature>
<dbReference type="PANTHER" id="PTHR23521">
    <property type="entry name" value="TRANSPORTER MFS SUPERFAMILY"/>
    <property type="match status" value="1"/>
</dbReference>
<name>A0A0F0LVV5_9MICO</name>
<accession>A0A0F0LVV5</accession>
<dbReference type="Proteomes" id="UP000033451">
    <property type="component" value="Unassembled WGS sequence"/>
</dbReference>
<feature type="transmembrane region" description="Helical" evidence="1">
    <location>
        <begin position="375"/>
        <end position="394"/>
    </location>
</feature>
<evidence type="ECO:0000256" key="1">
    <source>
        <dbReference type="SAM" id="Phobius"/>
    </source>
</evidence>
<dbReference type="EMBL" id="JYIY01000074">
    <property type="protein sequence ID" value="KJL36435.1"/>
    <property type="molecule type" value="Genomic_DNA"/>
</dbReference>
<evidence type="ECO:0000313" key="2">
    <source>
        <dbReference type="EMBL" id="KJL36435.1"/>
    </source>
</evidence>
<feature type="transmembrane region" description="Helical" evidence="1">
    <location>
        <begin position="254"/>
        <end position="274"/>
    </location>
</feature>
<reference evidence="2 3" key="1">
    <citation type="submission" date="2015-02" db="EMBL/GenBank/DDBJ databases">
        <title>Draft genome sequences of ten Microbacterium spp. with emphasis on heavy metal contaminated environments.</title>
        <authorList>
            <person name="Corretto E."/>
        </authorList>
    </citation>
    <scope>NUCLEOTIDE SEQUENCE [LARGE SCALE GENOMIC DNA]</scope>
    <source>
        <strain evidence="2 3">DSM 18659</strain>
    </source>
</reference>
<dbReference type="InterPro" id="IPR011701">
    <property type="entry name" value="MFS"/>
</dbReference>
<dbReference type="GO" id="GO:0005886">
    <property type="term" value="C:plasma membrane"/>
    <property type="evidence" value="ECO:0007669"/>
    <property type="project" value="TreeGrafter"/>
</dbReference>
<feature type="transmembrane region" description="Helical" evidence="1">
    <location>
        <begin position="162"/>
        <end position="180"/>
    </location>
</feature>
<protein>
    <submittedName>
        <fullName evidence="2">Multidrug resistance protein MdtL</fullName>
    </submittedName>
</protein>
<dbReference type="GO" id="GO:0022857">
    <property type="term" value="F:transmembrane transporter activity"/>
    <property type="evidence" value="ECO:0007669"/>
    <property type="project" value="InterPro"/>
</dbReference>
<dbReference type="RefSeq" id="WP_045247691.1">
    <property type="nucleotide sequence ID" value="NZ_JYIY01000074.1"/>
</dbReference>
<keyword evidence="1" id="KW-0812">Transmembrane</keyword>
<dbReference type="SUPFAM" id="SSF103473">
    <property type="entry name" value="MFS general substrate transporter"/>
    <property type="match status" value="1"/>
</dbReference>
<feature type="transmembrane region" description="Helical" evidence="1">
    <location>
        <begin position="41"/>
        <end position="62"/>
    </location>
</feature>
<feature type="transmembrane region" description="Helical" evidence="1">
    <location>
        <begin position="99"/>
        <end position="123"/>
    </location>
</feature>
<feature type="transmembrane region" description="Helical" evidence="1">
    <location>
        <begin position="7"/>
        <end position="29"/>
    </location>
</feature>
<keyword evidence="1" id="KW-0472">Membrane</keyword>
<sequence length="401" mass="41851">MGTRLPGWARVATGITVVGWGANQFAALLPVYRETAGLPDSFIALAFATYIVGLIPVLFVAAEIADRVDRRWPVRVAVILSAVASIVLCLGSQEAWLLLLGRFFSGAAAGAVLGPGTAWVTDLSADDRSAAPKRVAVALSVGFGGGPLAAGLVAQWAPLPEVLPYALHLLISAIAAALLWRAPDTSLDNEELVEQAEVSATELVSRRRASFWSAITTRPFLWTIPLTAPWVFSAATMSFAVIPSVIHVQGFEAATAGIITGLTMGTGALIQPLAQRIERGRAGRAFPLGMGIAALGMLLAAGTFAARLTVLMLPSAIALGAAYGLVLVAGLRRMEEIGHPKDRARLNAAFYSLSYIGFAQPLVFALVAVTPNAQTLSAVLGAIVATVTTIGIAIRSRESHA</sequence>
<dbReference type="OrthoDB" id="5242249at2"/>
<dbReference type="InterPro" id="IPR036259">
    <property type="entry name" value="MFS_trans_sf"/>
</dbReference>
<feature type="transmembrane region" description="Helical" evidence="1">
    <location>
        <begin position="220"/>
        <end position="242"/>
    </location>
</feature>
<dbReference type="AlphaFoldDB" id="A0A0F0LVV5"/>
<gene>
    <name evidence="2" type="primary">mdtL_2</name>
    <name evidence="2" type="ORF">RR49_01771</name>
</gene>
<dbReference type="Gene3D" id="1.20.1250.20">
    <property type="entry name" value="MFS general substrate transporter like domains"/>
    <property type="match status" value="1"/>
</dbReference>
<dbReference type="PANTHER" id="PTHR23521:SF2">
    <property type="entry name" value="TRANSPORTER MFS SUPERFAMILY"/>
    <property type="match status" value="1"/>
</dbReference>